<reference evidence="2" key="1">
    <citation type="journal article" date="2020" name="Stud. Mycol.">
        <title>101 Dothideomycetes genomes: a test case for predicting lifestyles and emergence of pathogens.</title>
        <authorList>
            <person name="Haridas S."/>
            <person name="Albert R."/>
            <person name="Binder M."/>
            <person name="Bloem J."/>
            <person name="Labutti K."/>
            <person name="Salamov A."/>
            <person name="Andreopoulos B."/>
            <person name="Baker S."/>
            <person name="Barry K."/>
            <person name="Bills G."/>
            <person name="Bluhm B."/>
            <person name="Cannon C."/>
            <person name="Castanera R."/>
            <person name="Culley D."/>
            <person name="Daum C."/>
            <person name="Ezra D."/>
            <person name="Gonzalez J."/>
            <person name="Henrissat B."/>
            <person name="Kuo A."/>
            <person name="Liang C."/>
            <person name="Lipzen A."/>
            <person name="Lutzoni F."/>
            <person name="Magnuson J."/>
            <person name="Mondo S."/>
            <person name="Nolan M."/>
            <person name="Ohm R."/>
            <person name="Pangilinan J."/>
            <person name="Park H.-J."/>
            <person name="Ramirez L."/>
            <person name="Alfaro M."/>
            <person name="Sun H."/>
            <person name="Tritt A."/>
            <person name="Yoshinaga Y."/>
            <person name="Zwiers L.-H."/>
            <person name="Turgeon B."/>
            <person name="Goodwin S."/>
            <person name="Spatafora J."/>
            <person name="Crous P."/>
            <person name="Grigoriev I."/>
        </authorList>
    </citation>
    <scope>NUCLEOTIDE SEQUENCE</scope>
    <source>
        <strain evidence="2">CBS 675.92</strain>
    </source>
</reference>
<dbReference type="Proteomes" id="UP000800035">
    <property type="component" value="Unassembled WGS sequence"/>
</dbReference>
<name>A0A6A5UA37_9PLEO</name>
<evidence type="ECO:0000313" key="2">
    <source>
        <dbReference type="EMBL" id="KAF1962043.1"/>
    </source>
</evidence>
<feature type="region of interest" description="Disordered" evidence="1">
    <location>
        <begin position="163"/>
        <end position="182"/>
    </location>
</feature>
<keyword evidence="3" id="KW-1185">Reference proteome</keyword>
<accession>A0A6A5UA37</accession>
<evidence type="ECO:0000256" key="1">
    <source>
        <dbReference type="SAM" id="MobiDB-lite"/>
    </source>
</evidence>
<dbReference type="EMBL" id="ML976980">
    <property type="protein sequence ID" value="KAF1962043.1"/>
    <property type="molecule type" value="Genomic_DNA"/>
</dbReference>
<feature type="region of interest" description="Disordered" evidence="1">
    <location>
        <begin position="41"/>
        <end position="81"/>
    </location>
</feature>
<dbReference type="AlphaFoldDB" id="A0A6A5UA37"/>
<sequence length="182" mass="20578">MLGEMLKTLLSGPEFRGKLGALLSEGADTCKILKPKSKAAALEKRNLRKRSLADDPNSHNSKRSKDSPAKNNGATNQPGIQKFLNATPKTIKPQMTDQILIDRPNRNEVITFGFHKGTAIRNLSDHHLRTLLFMPGVRSTHEEIIPLIEQEIDFRLVVHARGQREKQFKKGDAKRKGYRQNY</sequence>
<evidence type="ECO:0000313" key="3">
    <source>
        <dbReference type="Proteomes" id="UP000800035"/>
    </source>
</evidence>
<feature type="compositionally biased region" description="Polar residues" evidence="1">
    <location>
        <begin position="69"/>
        <end position="79"/>
    </location>
</feature>
<organism evidence="2 3">
    <name type="scientific">Byssothecium circinans</name>
    <dbReference type="NCBI Taxonomy" id="147558"/>
    <lineage>
        <taxon>Eukaryota</taxon>
        <taxon>Fungi</taxon>
        <taxon>Dikarya</taxon>
        <taxon>Ascomycota</taxon>
        <taxon>Pezizomycotina</taxon>
        <taxon>Dothideomycetes</taxon>
        <taxon>Pleosporomycetidae</taxon>
        <taxon>Pleosporales</taxon>
        <taxon>Massarineae</taxon>
        <taxon>Massarinaceae</taxon>
        <taxon>Byssothecium</taxon>
    </lineage>
</organism>
<proteinExistence type="predicted"/>
<feature type="compositionally biased region" description="Basic and acidic residues" evidence="1">
    <location>
        <begin position="41"/>
        <end position="68"/>
    </location>
</feature>
<protein>
    <submittedName>
        <fullName evidence="2">Uncharacterized protein</fullName>
    </submittedName>
</protein>
<gene>
    <name evidence="2" type="ORF">CC80DRAFT_543410</name>
</gene>
<feature type="compositionally biased region" description="Basic and acidic residues" evidence="1">
    <location>
        <begin position="163"/>
        <end position="175"/>
    </location>
</feature>